<dbReference type="InterPro" id="IPR051681">
    <property type="entry name" value="Ser/Thr_Kinases-Pseudokinases"/>
</dbReference>
<evidence type="ECO:0000259" key="1">
    <source>
        <dbReference type="PROSITE" id="PS50011"/>
    </source>
</evidence>
<dbReference type="InterPro" id="IPR001245">
    <property type="entry name" value="Ser-Thr/Tyr_kinase_cat_dom"/>
</dbReference>
<dbReference type="GO" id="GO:0004674">
    <property type="term" value="F:protein serine/threonine kinase activity"/>
    <property type="evidence" value="ECO:0007669"/>
    <property type="project" value="TreeGrafter"/>
</dbReference>
<name>A0A397SPA4_9GLOM</name>
<organism evidence="2 3">
    <name type="scientific">Glomus cerebriforme</name>
    <dbReference type="NCBI Taxonomy" id="658196"/>
    <lineage>
        <taxon>Eukaryota</taxon>
        <taxon>Fungi</taxon>
        <taxon>Fungi incertae sedis</taxon>
        <taxon>Mucoromycota</taxon>
        <taxon>Glomeromycotina</taxon>
        <taxon>Glomeromycetes</taxon>
        <taxon>Glomerales</taxon>
        <taxon>Glomeraceae</taxon>
        <taxon>Glomus</taxon>
    </lineage>
</organism>
<accession>A0A397SPA4</accession>
<comment type="caution">
    <text evidence="2">The sequence shown here is derived from an EMBL/GenBank/DDBJ whole genome shotgun (WGS) entry which is preliminary data.</text>
</comment>
<dbReference type="EMBL" id="QKYT01000284">
    <property type="protein sequence ID" value="RIA87963.1"/>
    <property type="molecule type" value="Genomic_DNA"/>
</dbReference>
<dbReference type="InterPro" id="IPR000719">
    <property type="entry name" value="Prot_kinase_dom"/>
</dbReference>
<dbReference type="PANTHER" id="PTHR44329:SF297">
    <property type="entry name" value="RECEPTOR-INTERACTING SERINE_THREONINE-PROTEIN KINASE 3"/>
    <property type="match status" value="1"/>
</dbReference>
<gene>
    <name evidence="2" type="ORF">C1645_827024</name>
</gene>
<dbReference type="InterPro" id="IPR011009">
    <property type="entry name" value="Kinase-like_dom_sf"/>
</dbReference>
<protein>
    <submittedName>
        <fullName evidence="2">Kinase-like domain-containing protein</fullName>
    </submittedName>
</protein>
<reference evidence="2 3" key="1">
    <citation type="submission" date="2018-06" db="EMBL/GenBank/DDBJ databases">
        <title>Comparative genomics reveals the genomic features of Rhizophagus irregularis, R. cerebriforme, R. diaphanum and Gigaspora rosea, and their symbiotic lifestyle signature.</title>
        <authorList>
            <person name="Morin E."/>
            <person name="San Clemente H."/>
            <person name="Chen E.C.H."/>
            <person name="De La Providencia I."/>
            <person name="Hainaut M."/>
            <person name="Kuo A."/>
            <person name="Kohler A."/>
            <person name="Murat C."/>
            <person name="Tang N."/>
            <person name="Roy S."/>
            <person name="Loubradou J."/>
            <person name="Henrissat B."/>
            <person name="Grigoriev I.V."/>
            <person name="Corradi N."/>
            <person name="Roux C."/>
            <person name="Martin F.M."/>
        </authorList>
    </citation>
    <scope>NUCLEOTIDE SEQUENCE [LARGE SCALE GENOMIC DNA]</scope>
    <source>
        <strain evidence="2 3">DAOM 227022</strain>
    </source>
</reference>
<keyword evidence="3" id="KW-1185">Reference proteome</keyword>
<proteinExistence type="predicted"/>
<dbReference type="GO" id="GO:0005524">
    <property type="term" value="F:ATP binding"/>
    <property type="evidence" value="ECO:0007669"/>
    <property type="project" value="InterPro"/>
</dbReference>
<keyword evidence="2" id="KW-0808">Transferase</keyword>
<evidence type="ECO:0000313" key="3">
    <source>
        <dbReference type="Proteomes" id="UP000265703"/>
    </source>
</evidence>
<sequence>MDLCEECNQKNTGLLWCNACSAKQFQQNFENWTSGNNDIDKFIQNTQLSTEESYKVLEWIPYDRFYNIKYIAQGGFSKIYKAKWIDGFITEWDNKNKKWKRWGNMDVALKSLNNSKDVTLNFINEVTLHHKVSGYIIGLYGITQDPNTKNYIMVLDYAENGTLRNYLNKSYDMLNWEDKIGNLLNIAVGLNEIHMNELIHRDLHIGNILHNKHYACISDMGLCIPAAIHRDSHIGNKHYTCISERLCKPAALENTKKNFYGVLPYVAPEILQSQNYTKAADIYSFGIIMYEVISGLPPYYNLSYNDLAIKICKGLRPSFNIKVPQLIVHLIKRCLDANPLNRPSALEVKDILYLWYYKSNYQTEIKKQIREADEINNKLQTINISSTSLSYEIHSGTIYTSRLLNFNNKNSDDYYEQYDNTISIEYSRNSTN</sequence>
<dbReference type="PANTHER" id="PTHR44329">
    <property type="entry name" value="SERINE/THREONINE-PROTEIN KINASE TNNI3K-RELATED"/>
    <property type="match status" value="1"/>
</dbReference>
<dbReference type="PROSITE" id="PS50011">
    <property type="entry name" value="PROTEIN_KINASE_DOM"/>
    <property type="match status" value="1"/>
</dbReference>
<dbReference type="SUPFAM" id="SSF56112">
    <property type="entry name" value="Protein kinase-like (PK-like)"/>
    <property type="match status" value="1"/>
</dbReference>
<evidence type="ECO:0000313" key="2">
    <source>
        <dbReference type="EMBL" id="RIA87963.1"/>
    </source>
</evidence>
<dbReference type="OrthoDB" id="6718656at2759"/>
<dbReference type="AlphaFoldDB" id="A0A397SPA4"/>
<feature type="domain" description="Protein kinase" evidence="1">
    <location>
        <begin position="65"/>
        <end position="356"/>
    </location>
</feature>
<dbReference type="Pfam" id="PF07714">
    <property type="entry name" value="PK_Tyr_Ser-Thr"/>
    <property type="match status" value="1"/>
</dbReference>
<dbReference type="Proteomes" id="UP000265703">
    <property type="component" value="Unassembled WGS sequence"/>
</dbReference>
<dbReference type="Gene3D" id="1.10.510.10">
    <property type="entry name" value="Transferase(Phosphotransferase) domain 1"/>
    <property type="match status" value="1"/>
</dbReference>
<keyword evidence="2" id="KW-0418">Kinase</keyword>
<dbReference type="Gene3D" id="1.10.10.1010">
    <property type="entry name" value="Intein homing endonuclease, domain IV"/>
    <property type="match status" value="1"/>
</dbReference>